<keyword evidence="2" id="KW-1185">Reference proteome</keyword>
<dbReference type="Proteomes" id="UP001159363">
    <property type="component" value="Chromosome X"/>
</dbReference>
<name>A0ABQ9HQT4_9NEOP</name>
<comment type="caution">
    <text evidence="1">The sequence shown here is derived from an EMBL/GenBank/DDBJ whole genome shotgun (WGS) entry which is preliminary data.</text>
</comment>
<evidence type="ECO:0008006" key="3">
    <source>
        <dbReference type="Google" id="ProtNLM"/>
    </source>
</evidence>
<evidence type="ECO:0000313" key="2">
    <source>
        <dbReference type="Proteomes" id="UP001159363"/>
    </source>
</evidence>
<proteinExistence type="predicted"/>
<feature type="non-terminal residue" evidence="1">
    <location>
        <position position="71"/>
    </location>
</feature>
<accession>A0ABQ9HQT4</accession>
<dbReference type="EMBL" id="JARBHB010000004">
    <property type="protein sequence ID" value="KAJ8886739.1"/>
    <property type="molecule type" value="Genomic_DNA"/>
</dbReference>
<sequence length="71" mass="8278">MNWKKQNSIFGILKQEEHGEFHHIFPDLLRDGEILQISLDFIELLRMLPIQNNEMNSPKSISAAERLAVTM</sequence>
<organism evidence="1 2">
    <name type="scientific">Dryococelus australis</name>
    <dbReference type="NCBI Taxonomy" id="614101"/>
    <lineage>
        <taxon>Eukaryota</taxon>
        <taxon>Metazoa</taxon>
        <taxon>Ecdysozoa</taxon>
        <taxon>Arthropoda</taxon>
        <taxon>Hexapoda</taxon>
        <taxon>Insecta</taxon>
        <taxon>Pterygota</taxon>
        <taxon>Neoptera</taxon>
        <taxon>Polyneoptera</taxon>
        <taxon>Phasmatodea</taxon>
        <taxon>Verophasmatodea</taxon>
        <taxon>Anareolatae</taxon>
        <taxon>Phasmatidae</taxon>
        <taxon>Eurycanthinae</taxon>
        <taxon>Dryococelus</taxon>
    </lineage>
</organism>
<reference evidence="1 2" key="1">
    <citation type="submission" date="2023-02" db="EMBL/GenBank/DDBJ databases">
        <title>LHISI_Scaffold_Assembly.</title>
        <authorList>
            <person name="Stuart O.P."/>
            <person name="Cleave R."/>
            <person name="Magrath M.J.L."/>
            <person name="Mikheyev A.S."/>
        </authorList>
    </citation>
    <scope>NUCLEOTIDE SEQUENCE [LARGE SCALE GENOMIC DNA]</scope>
    <source>
        <strain evidence="1">Daus_M_001</strain>
        <tissue evidence="1">Leg muscle</tissue>
    </source>
</reference>
<protein>
    <recommendedName>
        <fullName evidence="3">Maturase K</fullName>
    </recommendedName>
</protein>
<gene>
    <name evidence="1" type="ORF">PR048_012951</name>
</gene>
<evidence type="ECO:0000313" key="1">
    <source>
        <dbReference type="EMBL" id="KAJ8886739.1"/>
    </source>
</evidence>